<dbReference type="eggNOG" id="ENOG502S1EZ">
    <property type="taxonomic scope" value="Eukaryota"/>
</dbReference>
<dbReference type="Pfam" id="PF14234">
    <property type="entry name" value="DUF4336"/>
    <property type="match status" value="1"/>
</dbReference>
<evidence type="ECO:0008006" key="3">
    <source>
        <dbReference type="Google" id="ProtNLM"/>
    </source>
</evidence>
<dbReference type="SUPFAM" id="SSF56281">
    <property type="entry name" value="Metallo-hydrolase/oxidoreductase"/>
    <property type="match status" value="1"/>
</dbReference>
<dbReference type="HOGENOM" id="CLU_056292_0_1_1"/>
<dbReference type="AlphaFoldDB" id="A1CCI8"/>
<sequence>MTSKLFPGEPNKAMVIRKVTPEITTFSVPFSRFGLFKFGGRGTLVKLSTGSLAIISPVALTPEVQDIVATEGGKVKYIVAPDIEHHLHVSSWRNAFPDARIIAPEGLYEKRQKSSDYTDSPFEHVLTRAKKHTDRISEEFHADFEVEYMDGHGNREIVLLHKPTGTLIEADLLFNMPATEQYSRSEESATAGVLNKLFMPLLTATANPPTWHRRLAWYAFSKPDRDSFTESIRRIYIWNFDRIIPCHGDVIEKGGKEVFARVFDWFLTGKQKI</sequence>
<dbReference type="PANTHER" id="PTHR33835">
    <property type="entry name" value="YALI0C07656P"/>
    <property type="match status" value="1"/>
</dbReference>
<dbReference type="OMA" id="IIPDREH"/>
<dbReference type="Gene3D" id="3.60.15.10">
    <property type="entry name" value="Ribonuclease Z/Hydroxyacylglutathione hydrolase-like"/>
    <property type="match status" value="1"/>
</dbReference>
<reference evidence="1 2" key="1">
    <citation type="journal article" date="2008" name="PLoS Genet.">
        <title>Genomic islands in the pathogenic filamentous fungus Aspergillus fumigatus.</title>
        <authorList>
            <person name="Fedorova N.D."/>
            <person name="Khaldi N."/>
            <person name="Joardar V.S."/>
            <person name="Maiti R."/>
            <person name="Amedeo P."/>
            <person name="Anderson M.J."/>
            <person name="Crabtree J."/>
            <person name="Silva J.C."/>
            <person name="Badger J.H."/>
            <person name="Albarraq A."/>
            <person name="Angiuoli S."/>
            <person name="Bussey H."/>
            <person name="Bowyer P."/>
            <person name="Cotty P.J."/>
            <person name="Dyer P.S."/>
            <person name="Egan A."/>
            <person name="Galens K."/>
            <person name="Fraser-Liggett C.M."/>
            <person name="Haas B.J."/>
            <person name="Inman J.M."/>
            <person name="Kent R."/>
            <person name="Lemieux S."/>
            <person name="Malavazi I."/>
            <person name="Orvis J."/>
            <person name="Roemer T."/>
            <person name="Ronning C.M."/>
            <person name="Sundaram J.P."/>
            <person name="Sutton G."/>
            <person name="Turner G."/>
            <person name="Venter J.C."/>
            <person name="White O.R."/>
            <person name="Whitty B.R."/>
            <person name="Youngman P."/>
            <person name="Wolfe K.H."/>
            <person name="Goldman G.H."/>
            <person name="Wortman J.R."/>
            <person name="Jiang B."/>
            <person name="Denning D.W."/>
            <person name="Nierman W.C."/>
        </authorList>
    </citation>
    <scope>NUCLEOTIDE SEQUENCE [LARGE SCALE GENOMIC DNA]</scope>
    <source>
        <strain evidence="2">ATCC 1007 / CBS 513.65 / DSM 816 / NCTC 3887 / NRRL 1</strain>
    </source>
</reference>
<dbReference type="OrthoDB" id="421671at2759"/>
<name>A1CCI8_ASPCL</name>
<dbReference type="RefSeq" id="XP_001273671.1">
    <property type="nucleotide sequence ID" value="XM_001273670.1"/>
</dbReference>
<evidence type="ECO:0000313" key="2">
    <source>
        <dbReference type="Proteomes" id="UP000006701"/>
    </source>
</evidence>
<gene>
    <name evidence="1" type="ORF">ACLA_062080</name>
</gene>
<dbReference type="Proteomes" id="UP000006701">
    <property type="component" value="Unassembled WGS sequence"/>
</dbReference>
<evidence type="ECO:0000313" key="1">
    <source>
        <dbReference type="EMBL" id="EAW12245.1"/>
    </source>
</evidence>
<dbReference type="KEGG" id="act:ACLA_062080"/>
<dbReference type="PANTHER" id="PTHR33835:SF1">
    <property type="entry name" value="METALLO-BETA-LACTAMASE DOMAIN-CONTAINING PROTEIN"/>
    <property type="match status" value="1"/>
</dbReference>
<protein>
    <recommendedName>
        <fullName evidence="3">Nuclear protein Qri2/Nse4</fullName>
    </recommendedName>
</protein>
<organism evidence="1 2">
    <name type="scientific">Aspergillus clavatus (strain ATCC 1007 / CBS 513.65 / DSM 816 / NCTC 3887 / NRRL 1 / QM 1276 / 107)</name>
    <dbReference type="NCBI Taxonomy" id="344612"/>
    <lineage>
        <taxon>Eukaryota</taxon>
        <taxon>Fungi</taxon>
        <taxon>Dikarya</taxon>
        <taxon>Ascomycota</taxon>
        <taxon>Pezizomycotina</taxon>
        <taxon>Eurotiomycetes</taxon>
        <taxon>Eurotiomycetidae</taxon>
        <taxon>Eurotiales</taxon>
        <taxon>Aspergillaceae</taxon>
        <taxon>Aspergillus</taxon>
        <taxon>Aspergillus subgen. Fumigati</taxon>
    </lineage>
</organism>
<dbReference type="EMBL" id="DS027050">
    <property type="protein sequence ID" value="EAW12245.1"/>
    <property type="molecule type" value="Genomic_DNA"/>
</dbReference>
<dbReference type="InterPro" id="IPR036866">
    <property type="entry name" value="RibonucZ/Hydroxyglut_hydro"/>
</dbReference>
<accession>A1CCI8</accession>
<dbReference type="GeneID" id="4705892"/>
<dbReference type="VEuPathDB" id="FungiDB:ACLA_062080"/>
<keyword evidence="2" id="KW-1185">Reference proteome</keyword>
<dbReference type="InterPro" id="IPR025638">
    <property type="entry name" value="DUF4336"/>
</dbReference>
<proteinExistence type="predicted"/>